<dbReference type="GO" id="GO:0006281">
    <property type="term" value="P:DNA repair"/>
    <property type="evidence" value="ECO:0007669"/>
    <property type="project" value="UniProtKB-UniRule"/>
</dbReference>
<dbReference type="EC" id="3.1.21.7" evidence="7"/>
<evidence type="ECO:0000256" key="7">
    <source>
        <dbReference type="HAMAP-Rule" id="MF_00801"/>
    </source>
</evidence>
<dbReference type="AlphaFoldDB" id="A0A8T4GSF0"/>
<keyword evidence="5 7" id="KW-0255">Endonuclease</keyword>
<keyword evidence="7" id="KW-0479">Metal-binding</keyword>
<comment type="subcellular location">
    <subcellularLocation>
        <location evidence="2 7">Cytoplasm</location>
    </subcellularLocation>
</comment>
<gene>
    <name evidence="7" type="primary">nfi</name>
    <name evidence="9" type="ORF">J2753_000259</name>
</gene>
<evidence type="ECO:0000256" key="3">
    <source>
        <dbReference type="ARBA" id="ARBA00022490"/>
    </source>
</evidence>
<comment type="caution">
    <text evidence="9">The sequence shown here is derived from an EMBL/GenBank/DDBJ whole genome shotgun (WGS) entry which is preliminary data.</text>
</comment>
<evidence type="ECO:0000256" key="5">
    <source>
        <dbReference type="ARBA" id="ARBA00022759"/>
    </source>
</evidence>
<evidence type="ECO:0000313" key="9">
    <source>
        <dbReference type="EMBL" id="MBP1985786.1"/>
    </source>
</evidence>
<feature type="binding site" evidence="7">
    <location>
        <position position="72"/>
    </location>
    <ligand>
        <name>Mg(2+)</name>
        <dbReference type="ChEBI" id="CHEBI:18420"/>
    </ligand>
</feature>
<organism evidence="9 10">
    <name type="scientific">Halolamina salifodinae</name>
    <dbReference type="NCBI Taxonomy" id="1202767"/>
    <lineage>
        <taxon>Archaea</taxon>
        <taxon>Methanobacteriati</taxon>
        <taxon>Methanobacteriota</taxon>
        <taxon>Stenosarchaea group</taxon>
        <taxon>Halobacteria</taxon>
        <taxon>Halobacteriales</taxon>
        <taxon>Haloferacaceae</taxon>
    </lineage>
</organism>
<dbReference type="EMBL" id="JAGGLC010000001">
    <property type="protein sequence ID" value="MBP1985786.1"/>
    <property type="molecule type" value="Genomic_DNA"/>
</dbReference>
<evidence type="ECO:0000256" key="4">
    <source>
        <dbReference type="ARBA" id="ARBA00022722"/>
    </source>
</evidence>
<dbReference type="PANTHER" id="PTHR28511">
    <property type="entry name" value="ENDONUCLEASE V"/>
    <property type="match status" value="1"/>
</dbReference>
<feature type="binding site" evidence="7">
    <location>
        <position position="136"/>
    </location>
    <ligand>
        <name>Mg(2+)</name>
        <dbReference type="ChEBI" id="CHEBI:18420"/>
    </ligand>
</feature>
<evidence type="ECO:0000256" key="8">
    <source>
        <dbReference type="SAM" id="MobiDB-lite"/>
    </source>
</evidence>
<dbReference type="CDD" id="cd06559">
    <property type="entry name" value="Endonuclease_V"/>
    <property type="match status" value="1"/>
</dbReference>
<comment type="similarity">
    <text evidence="7">Belongs to the endonuclease V family.</text>
</comment>
<reference evidence="9" key="1">
    <citation type="submission" date="2021-03" db="EMBL/GenBank/DDBJ databases">
        <title>Genomic Encyclopedia of Type Strains, Phase IV (KMG-IV): sequencing the most valuable type-strain genomes for metagenomic binning, comparative biology and taxonomic classification.</title>
        <authorList>
            <person name="Goeker M."/>
        </authorList>
    </citation>
    <scope>NUCLEOTIDE SEQUENCE</scope>
    <source>
        <strain evidence="9">DSM 26232</strain>
    </source>
</reference>
<name>A0A8T4GSF0_9EURY</name>
<evidence type="ECO:0000256" key="6">
    <source>
        <dbReference type="ARBA" id="ARBA00022801"/>
    </source>
</evidence>
<dbReference type="GO" id="GO:0016891">
    <property type="term" value="F:RNA endonuclease activity producing 5'-phosphomonoesters, hydrolytic mechanism"/>
    <property type="evidence" value="ECO:0007669"/>
    <property type="project" value="TreeGrafter"/>
</dbReference>
<keyword evidence="6 7" id="KW-0378">Hydrolase</keyword>
<comment type="function">
    <text evidence="7">DNA repair enzyme involved in the repair of deaminated bases. Selectively cleaves double-stranded DNA at the second phosphodiester bond 3' to a deoxyinosine leaving behind the intact lesion on the nicked DNA.</text>
</comment>
<keyword evidence="3 7" id="KW-0963">Cytoplasm</keyword>
<dbReference type="GO" id="GO:0043737">
    <property type="term" value="F:deoxyribonuclease V activity"/>
    <property type="evidence" value="ECO:0007669"/>
    <property type="project" value="UniProtKB-UniRule"/>
</dbReference>
<keyword evidence="7" id="KW-0460">Magnesium</keyword>
<dbReference type="HAMAP" id="MF_00801">
    <property type="entry name" value="Endonuclease_5"/>
    <property type="match status" value="1"/>
</dbReference>
<sequence>MTLDRPEFRPDPDLSHEEMEALQRDIADAAEFEDDLPFDPEAVALNSPVEADASGNERLGASSDAPVVVGVDQAFLEERAVSAIVAIQDGAVVERVHSVTPLSIPYIPGLLAFREGGPILAAFEELSVEPDLAIFDGSGRIHFRQAGIATHIGVMLDLPSIGVAKRLLCGEPAEPVADRPAGWSTPILADASVVDRRETTEKRAGSETTREQGVEAPEGTVIGHAYQSRQWDREQSINPLYISPGHRVSASTTVDLVDSLCAGYKLPEPTRLADRHADDAKAQYE</sequence>
<comment type="catalytic activity">
    <reaction evidence="1 7">
        <text>Endonucleolytic cleavage at apurinic or apyrimidinic sites to products with a 5'-phosphate.</text>
        <dbReference type="EC" id="3.1.21.7"/>
    </reaction>
</comment>
<evidence type="ECO:0000256" key="2">
    <source>
        <dbReference type="ARBA" id="ARBA00004496"/>
    </source>
</evidence>
<keyword evidence="10" id="KW-1185">Reference proteome</keyword>
<dbReference type="PANTHER" id="PTHR28511:SF1">
    <property type="entry name" value="ENDONUCLEASE V"/>
    <property type="match status" value="1"/>
</dbReference>
<feature type="site" description="Interaction with target DNA" evidence="7">
    <location>
        <position position="106"/>
    </location>
</feature>
<proteinExistence type="inferred from homology"/>
<dbReference type="Proteomes" id="UP000823736">
    <property type="component" value="Unassembled WGS sequence"/>
</dbReference>
<feature type="region of interest" description="Disordered" evidence="8">
    <location>
        <begin position="1"/>
        <end position="20"/>
    </location>
</feature>
<dbReference type="GO" id="GO:0003727">
    <property type="term" value="F:single-stranded RNA binding"/>
    <property type="evidence" value="ECO:0007669"/>
    <property type="project" value="TreeGrafter"/>
</dbReference>
<keyword evidence="4 7" id="KW-0540">Nuclease</keyword>
<dbReference type="Pfam" id="PF04493">
    <property type="entry name" value="Endonuclease_5"/>
    <property type="match status" value="1"/>
</dbReference>
<comment type="cofactor">
    <cofactor evidence="7">
        <name>Mg(2+)</name>
        <dbReference type="ChEBI" id="CHEBI:18420"/>
    </cofactor>
</comment>
<keyword evidence="7" id="KW-0227">DNA damage</keyword>
<keyword evidence="7" id="KW-0234">DNA repair</keyword>
<evidence type="ECO:0000313" key="10">
    <source>
        <dbReference type="Proteomes" id="UP000823736"/>
    </source>
</evidence>
<accession>A0A8T4GSF0</accession>
<dbReference type="InterPro" id="IPR007581">
    <property type="entry name" value="Endonuclease-V"/>
</dbReference>
<evidence type="ECO:0000256" key="1">
    <source>
        <dbReference type="ARBA" id="ARBA00001835"/>
    </source>
</evidence>
<dbReference type="GO" id="GO:0000287">
    <property type="term" value="F:magnesium ion binding"/>
    <property type="evidence" value="ECO:0007669"/>
    <property type="project" value="UniProtKB-UniRule"/>
</dbReference>
<dbReference type="GO" id="GO:0005737">
    <property type="term" value="C:cytoplasm"/>
    <property type="evidence" value="ECO:0007669"/>
    <property type="project" value="UniProtKB-SubCell"/>
</dbReference>
<dbReference type="Gene3D" id="3.30.2170.10">
    <property type="entry name" value="archaeoglobus fulgidus dsm 4304 superfamily"/>
    <property type="match status" value="1"/>
</dbReference>
<protein>
    <recommendedName>
        <fullName evidence="7">Endonuclease V</fullName>
        <ecNumber evidence="7">3.1.21.7</ecNumber>
    </recommendedName>
    <alternativeName>
        <fullName evidence="7">Deoxyinosine 3'endonuclease</fullName>
    </alternativeName>
    <alternativeName>
        <fullName evidence="7">Deoxyribonuclease V</fullName>
        <shortName evidence="7">DNase V</shortName>
    </alternativeName>
</protein>